<protein>
    <submittedName>
        <fullName evidence="4">Enoyl-CoA hydratase</fullName>
    </submittedName>
</protein>
<comment type="similarity">
    <text evidence="1 3">Belongs to the enoyl-CoA hydratase/isomerase family.</text>
</comment>
<evidence type="ECO:0000256" key="1">
    <source>
        <dbReference type="ARBA" id="ARBA00005254"/>
    </source>
</evidence>
<comment type="caution">
    <text evidence="4">The sequence shown here is derived from an EMBL/GenBank/DDBJ whole genome shotgun (WGS) entry which is preliminary data.</text>
</comment>
<name>A0A2A5WTI5_9GAMM</name>
<accession>A0A2A5WTI5</accession>
<dbReference type="Pfam" id="PF00378">
    <property type="entry name" value="ECH_1"/>
    <property type="match status" value="1"/>
</dbReference>
<evidence type="ECO:0000256" key="3">
    <source>
        <dbReference type="RuleBase" id="RU003707"/>
    </source>
</evidence>
<gene>
    <name evidence="4" type="ORF">CNE99_05315</name>
</gene>
<proteinExistence type="inferred from homology"/>
<evidence type="ECO:0000313" key="4">
    <source>
        <dbReference type="EMBL" id="PDH39588.1"/>
    </source>
</evidence>
<dbReference type="PANTHER" id="PTHR11941:SF130">
    <property type="entry name" value="ENOYL-COA HYDRATASE ECHA12-RELATED"/>
    <property type="match status" value="1"/>
</dbReference>
<dbReference type="GO" id="GO:0006635">
    <property type="term" value="P:fatty acid beta-oxidation"/>
    <property type="evidence" value="ECO:0007669"/>
    <property type="project" value="TreeGrafter"/>
</dbReference>
<keyword evidence="2" id="KW-0456">Lyase</keyword>
<evidence type="ECO:0000256" key="2">
    <source>
        <dbReference type="ARBA" id="ARBA00023239"/>
    </source>
</evidence>
<reference evidence="4 5" key="1">
    <citation type="submission" date="2017-08" db="EMBL/GenBank/DDBJ databases">
        <title>Fine stratification of microbial communities through a metagenomic profile of the photic zone.</title>
        <authorList>
            <person name="Haro-Moreno J.M."/>
            <person name="Lopez-Perez M."/>
            <person name="De La Torre J."/>
            <person name="Picazo A."/>
            <person name="Camacho A."/>
            <person name="Rodriguez-Valera F."/>
        </authorList>
    </citation>
    <scope>NUCLEOTIDE SEQUENCE [LARGE SCALE GENOMIC DNA]</scope>
    <source>
        <strain evidence="4">MED-G24</strain>
    </source>
</reference>
<dbReference type="InterPro" id="IPR001753">
    <property type="entry name" value="Enoyl-CoA_hydra/iso"/>
</dbReference>
<dbReference type="AlphaFoldDB" id="A0A2A5WTI5"/>
<evidence type="ECO:0000313" key="5">
    <source>
        <dbReference type="Proteomes" id="UP000219327"/>
    </source>
</evidence>
<dbReference type="PROSITE" id="PS00166">
    <property type="entry name" value="ENOYL_COA_HYDRATASE"/>
    <property type="match status" value="1"/>
</dbReference>
<dbReference type="Gene3D" id="3.90.226.10">
    <property type="entry name" value="2-enoyl-CoA Hydratase, Chain A, domain 1"/>
    <property type="match status" value="1"/>
</dbReference>
<dbReference type="EMBL" id="NTKD01000022">
    <property type="protein sequence ID" value="PDH39588.1"/>
    <property type="molecule type" value="Genomic_DNA"/>
</dbReference>
<organism evidence="4 5">
    <name type="scientific">OM182 bacterium MED-G24</name>
    <dbReference type="NCBI Taxonomy" id="1986255"/>
    <lineage>
        <taxon>Bacteria</taxon>
        <taxon>Pseudomonadati</taxon>
        <taxon>Pseudomonadota</taxon>
        <taxon>Gammaproteobacteria</taxon>
        <taxon>OMG group</taxon>
        <taxon>OM182 clade</taxon>
    </lineage>
</organism>
<dbReference type="Proteomes" id="UP000219327">
    <property type="component" value="Unassembled WGS sequence"/>
</dbReference>
<dbReference type="Gene3D" id="1.10.12.10">
    <property type="entry name" value="Lyase 2-enoyl-coa Hydratase, Chain A, domain 2"/>
    <property type="match status" value="1"/>
</dbReference>
<dbReference type="InterPro" id="IPR014748">
    <property type="entry name" value="Enoyl-CoA_hydra_C"/>
</dbReference>
<dbReference type="InterPro" id="IPR018376">
    <property type="entry name" value="Enoyl-CoA_hyd/isom_CS"/>
</dbReference>
<sequence length="276" mass="30080">MSEFHEPRVNPDGSYDTLTVEKQGALDIVTLNRPEALNALSRQMMLELQHYFGKLYTDHTVRVVVLTGAGRGFCSGLDLKEDRSDEPAGPVNGMRTQRRVSEIMLRMHRAPQPIISLINGPASGGGFGLALASDIRIATPTVRMNAAFIRIGLSACDVGVSYFLPRLVGSALASELLLTGNFIEAERALSSGLVSAIVEQDQLMEAGLKMAKDIIRNSPMGVRLTKDCLNMSIDAPSLDAVIAMEDRQQILISATGDMREGVSAFLEKREPDYRDD</sequence>
<dbReference type="PANTHER" id="PTHR11941">
    <property type="entry name" value="ENOYL-COA HYDRATASE-RELATED"/>
    <property type="match status" value="1"/>
</dbReference>
<dbReference type="CDD" id="cd06558">
    <property type="entry name" value="crotonase-like"/>
    <property type="match status" value="1"/>
</dbReference>
<dbReference type="InterPro" id="IPR029045">
    <property type="entry name" value="ClpP/crotonase-like_dom_sf"/>
</dbReference>
<dbReference type="SUPFAM" id="SSF52096">
    <property type="entry name" value="ClpP/crotonase"/>
    <property type="match status" value="1"/>
</dbReference>
<dbReference type="GO" id="GO:0016829">
    <property type="term" value="F:lyase activity"/>
    <property type="evidence" value="ECO:0007669"/>
    <property type="project" value="UniProtKB-KW"/>
</dbReference>